<accession>C0HDX1</accession>
<protein>
    <submittedName>
        <fullName evidence="1">Uncharacterized protein</fullName>
    </submittedName>
</protein>
<organism evidence="1">
    <name type="scientific">Zea mays</name>
    <name type="common">Maize</name>
    <dbReference type="NCBI Taxonomy" id="4577"/>
    <lineage>
        <taxon>Eukaryota</taxon>
        <taxon>Viridiplantae</taxon>
        <taxon>Streptophyta</taxon>
        <taxon>Embryophyta</taxon>
        <taxon>Tracheophyta</taxon>
        <taxon>Spermatophyta</taxon>
        <taxon>Magnoliopsida</taxon>
        <taxon>Liliopsida</taxon>
        <taxon>Poales</taxon>
        <taxon>Poaceae</taxon>
        <taxon>PACMAD clade</taxon>
        <taxon>Panicoideae</taxon>
        <taxon>Andropogonodae</taxon>
        <taxon>Andropogoneae</taxon>
        <taxon>Tripsacinae</taxon>
        <taxon>Zea</taxon>
    </lineage>
</organism>
<reference evidence="1" key="1">
    <citation type="journal article" date="2009" name="PLoS Genet.">
        <title>Sequencing, mapping, and analysis of 27,455 maize full-length cDNAs.</title>
        <authorList>
            <person name="Soderlund C."/>
            <person name="Descour A."/>
            <person name="Kudrna D."/>
            <person name="Bomhoff M."/>
            <person name="Boyd L."/>
            <person name="Currie J."/>
            <person name="Angelova A."/>
            <person name="Collura K."/>
            <person name="Wissotski M."/>
            <person name="Ashley E."/>
            <person name="Morrow D."/>
            <person name="Fernandes J."/>
            <person name="Walbot V."/>
            <person name="Yu Y."/>
        </authorList>
    </citation>
    <scope>NUCLEOTIDE SEQUENCE</scope>
    <source>
        <strain evidence="1">B73</strain>
    </source>
</reference>
<proteinExistence type="evidence at transcript level"/>
<evidence type="ECO:0000313" key="1">
    <source>
        <dbReference type="EMBL" id="ACN25224.1"/>
    </source>
</evidence>
<dbReference type="EMBL" id="BT060527">
    <property type="protein sequence ID" value="ACN25224.1"/>
    <property type="molecule type" value="mRNA"/>
</dbReference>
<reference evidence="1" key="2">
    <citation type="submission" date="2012-06" db="EMBL/GenBank/DDBJ databases">
        <authorList>
            <person name="Yu Y."/>
            <person name="Currie J."/>
            <person name="Lomeli R."/>
            <person name="Angelova A."/>
            <person name="Collura K."/>
            <person name="Wissotski M."/>
            <person name="Campos D."/>
            <person name="Kudrna D."/>
            <person name="Golser W."/>
            <person name="Ashely E."/>
            <person name="Descour A."/>
            <person name="Fernandes J."/>
            <person name="Soderlund C."/>
            <person name="Walbot V."/>
        </authorList>
    </citation>
    <scope>NUCLEOTIDE SEQUENCE</scope>
    <source>
        <strain evidence="1">B73</strain>
    </source>
</reference>
<name>C0HDX1_MAIZE</name>
<dbReference type="AlphaFoldDB" id="C0HDX1"/>
<sequence>MLVIHLIRKRCVALPVRSMAAPTVCRLAWHDIHSSYLEPKATVRRVACSCFSRWEWRRALGFACLSYQRSLIPSSLVRRSDVGINDQRGSQHAQARRE</sequence>